<dbReference type="EMBL" id="UGNC01000005">
    <property type="protein sequence ID" value="STW46208.1"/>
    <property type="molecule type" value="Genomic_DNA"/>
</dbReference>
<accession>A0A378FSR9</accession>
<protein>
    <submittedName>
        <fullName evidence="1">Uncharacterized protein</fullName>
    </submittedName>
</protein>
<proteinExistence type="predicted"/>
<sequence>MTVSVRMPIMRISMRVMVFSSHTSGIISTCRGANRKLLG</sequence>
<name>A0A378FSR9_KLEPN</name>
<dbReference type="AlphaFoldDB" id="A0A378FSR9"/>
<dbReference type="Proteomes" id="UP000255167">
    <property type="component" value="Unassembled WGS sequence"/>
</dbReference>
<reference evidence="1 2" key="1">
    <citation type="submission" date="2018-06" db="EMBL/GenBank/DDBJ databases">
        <authorList>
            <consortium name="Pathogen Informatics"/>
            <person name="Doyle S."/>
        </authorList>
    </citation>
    <scope>NUCLEOTIDE SEQUENCE [LARGE SCALE GENOMIC DNA]</scope>
    <source>
        <strain evidence="1 2">NCTC9617</strain>
    </source>
</reference>
<evidence type="ECO:0000313" key="1">
    <source>
        <dbReference type="EMBL" id="STW46208.1"/>
    </source>
</evidence>
<evidence type="ECO:0000313" key="2">
    <source>
        <dbReference type="Proteomes" id="UP000255167"/>
    </source>
</evidence>
<organism evidence="1 2">
    <name type="scientific">Klebsiella pneumoniae</name>
    <dbReference type="NCBI Taxonomy" id="573"/>
    <lineage>
        <taxon>Bacteria</taxon>
        <taxon>Pseudomonadati</taxon>
        <taxon>Pseudomonadota</taxon>
        <taxon>Gammaproteobacteria</taxon>
        <taxon>Enterobacterales</taxon>
        <taxon>Enterobacteriaceae</taxon>
        <taxon>Klebsiella/Raoultella group</taxon>
        <taxon>Klebsiella</taxon>
        <taxon>Klebsiella pneumoniae complex</taxon>
    </lineage>
</organism>
<gene>
    <name evidence="1" type="ORF">NCTC9617_02717</name>
</gene>